<feature type="region of interest" description="Disordered" evidence="1">
    <location>
        <begin position="1"/>
        <end position="37"/>
    </location>
</feature>
<feature type="compositionally biased region" description="Polar residues" evidence="1">
    <location>
        <begin position="1"/>
        <end position="10"/>
    </location>
</feature>
<dbReference type="Proteomes" id="UP000887565">
    <property type="component" value="Unplaced"/>
</dbReference>
<proteinExistence type="predicted"/>
<organism evidence="2 3">
    <name type="scientific">Romanomermis culicivorax</name>
    <name type="common">Nematode worm</name>
    <dbReference type="NCBI Taxonomy" id="13658"/>
    <lineage>
        <taxon>Eukaryota</taxon>
        <taxon>Metazoa</taxon>
        <taxon>Ecdysozoa</taxon>
        <taxon>Nematoda</taxon>
        <taxon>Enoplea</taxon>
        <taxon>Dorylaimia</taxon>
        <taxon>Mermithida</taxon>
        <taxon>Mermithoidea</taxon>
        <taxon>Mermithidae</taxon>
        <taxon>Romanomermis</taxon>
    </lineage>
</organism>
<reference evidence="3" key="1">
    <citation type="submission" date="2022-11" db="UniProtKB">
        <authorList>
            <consortium name="WormBaseParasite"/>
        </authorList>
    </citation>
    <scope>IDENTIFICATION</scope>
</reference>
<keyword evidence="2" id="KW-1185">Reference proteome</keyword>
<evidence type="ECO:0000256" key="1">
    <source>
        <dbReference type="SAM" id="MobiDB-lite"/>
    </source>
</evidence>
<accession>A0A915IWN4</accession>
<dbReference type="GO" id="GO:0005634">
    <property type="term" value="C:nucleus"/>
    <property type="evidence" value="ECO:0007669"/>
    <property type="project" value="TreeGrafter"/>
</dbReference>
<protein>
    <submittedName>
        <fullName evidence="3">Uncharacterized protein</fullName>
    </submittedName>
</protein>
<dbReference type="PANTHER" id="PTHR46276:SF1">
    <property type="entry name" value="E3 UBIQUITIN-PROTEIN LIGASE UBR5"/>
    <property type="match status" value="1"/>
</dbReference>
<dbReference type="WBParaSite" id="nRc.2.0.1.t17820-RA">
    <property type="protein sequence ID" value="nRc.2.0.1.t17820-RA"/>
    <property type="gene ID" value="nRc.2.0.1.g17820"/>
</dbReference>
<dbReference type="GO" id="GO:0005737">
    <property type="term" value="C:cytoplasm"/>
    <property type="evidence" value="ECO:0007669"/>
    <property type="project" value="TreeGrafter"/>
</dbReference>
<dbReference type="AlphaFoldDB" id="A0A915IWN4"/>
<evidence type="ECO:0000313" key="2">
    <source>
        <dbReference type="Proteomes" id="UP000887565"/>
    </source>
</evidence>
<dbReference type="GO" id="GO:0034450">
    <property type="term" value="F:ubiquitin-ubiquitin ligase activity"/>
    <property type="evidence" value="ECO:0007669"/>
    <property type="project" value="TreeGrafter"/>
</dbReference>
<dbReference type="PANTHER" id="PTHR46276">
    <property type="entry name" value="E3 UBIQUITIN-PROTEIN LIGASE UBR5"/>
    <property type="match status" value="1"/>
</dbReference>
<sequence length="178" mass="20321">MRTVGRQTTEQRQHRSSRSRGAQKTSDIDPEMPEHDLEPPRFARKALEKMLTDWLAIKSLLSLGCRAKQQQNSTPVYEDEFALISQSSVTQLDRFSYVLVAKCPSDLLDIFLGTLTKELQQQSNDKEAERLIARFVRSVVRIFAMLNLAFSPTANRSSKKRLKFLECSLSASHICIFV</sequence>
<dbReference type="GO" id="GO:0000209">
    <property type="term" value="P:protein polyubiquitination"/>
    <property type="evidence" value="ECO:0007669"/>
    <property type="project" value="TreeGrafter"/>
</dbReference>
<evidence type="ECO:0000313" key="3">
    <source>
        <dbReference type="WBParaSite" id="nRc.2.0.1.t17820-RA"/>
    </source>
</evidence>
<name>A0A915IWN4_ROMCU</name>
<dbReference type="GO" id="GO:0090263">
    <property type="term" value="P:positive regulation of canonical Wnt signaling pathway"/>
    <property type="evidence" value="ECO:0007669"/>
    <property type="project" value="TreeGrafter"/>
</dbReference>